<feature type="transmembrane region" description="Helical" evidence="1">
    <location>
        <begin position="72"/>
        <end position="92"/>
    </location>
</feature>
<feature type="transmembrane region" description="Helical" evidence="1">
    <location>
        <begin position="230"/>
        <end position="249"/>
    </location>
</feature>
<keyword evidence="6" id="KW-1185">Reference proteome</keyword>
<evidence type="ECO:0000313" key="2">
    <source>
        <dbReference type="EMBL" id="GAL68745.1"/>
    </source>
</evidence>
<dbReference type="RefSeq" id="WP_042246242.1">
    <property type="nucleotide sequence ID" value="NZ_BBNR01000024.1"/>
</dbReference>
<evidence type="ECO:0000313" key="6">
    <source>
        <dbReference type="Proteomes" id="UP000030184"/>
    </source>
</evidence>
<feature type="transmembrane region" description="Helical" evidence="1">
    <location>
        <begin position="7"/>
        <end position="28"/>
    </location>
</feature>
<dbReference type="Proteomes" id="UP000029641">
    <property type="component" value="Unassembled WGS sequence"/>
</dbReference>
<name>A0A090VVH7_9FLAO</name>
<keyword evidence="1" id="KW-1133">Transmembrane helix</keyword>
<evidence type="ECO:0000313" key="3">
    <source>
        <dbReference type="EMBL" id="GAL72895.1"/>
    </source>
</evidence>
<organism evidence="2 5">
    <name type="scientific">Jejuia pallidilutea</name>
    <dbReference type="NCBI Taxonomy" id="504487"/>
    <lineage>
        <taxon>Bacteria</taxon>
        <taxon>Pseudomonadati</taxon>
        <taxon>Bacteroidota</taxon>
        <taxon>Flavobacteriia</taxon>
        <taxon>Flavobacteriales</taxon>
        <taxon>Flavobacteriaceae</taxon>
        <taxon>Jejuia</taxon>
    </lineage>
</organism>
<protein>
    <recommendedName>
        <fullName evidence="7">Prenyltransferase</fullName>
    </recommendedName>
</protein>
<feature type="transmembrane region" description="Helical" evidence="1">
    <location>
        <begin position="205"/>
        <end position="224"/>
    </location>
</feature>
<dbReference type="EMBL" id="BBNR01000024">
    <property type="protein sequence ID" value="GAL68745.1"/>
    <property type="molecule type" value="Genomic_DNA"/>
</dbReference>
<dbReference type="EMBL" id="BBNS01000033">
    <property type="protein sequence ID" value="GAL72895.1"/>
    <property type="molecule type" value="Genomic_DNA"/>
</dbReference>
<keyword evidence="1" id="KW-0812">Transmembrane</keyword>
<feature type="transmembrane region" description="Helical" evidence="1">
    <location>
        <begin position="164"/>
        <end position="184"/>
    </location>
</feature>
<evidence type="ECO:0000256" key="1">
    <source>
        <dbReference type="SAM" id="Phobius"/>
    </source>
</evidence>
<feature type="transmembrane region" description="Helical" evidence="1">
    <location>
        <begin position="256"/>
        <end position="276"/>
    </location>
</feature>
<evidence type="ECO:0008006" key="7">
    <source>
        <dbReference type="Google" id="ProtNLM"/>
    </source>
</evidence>
<dbReference type="Proteomes" id="UP000029646">
    <property type="component" value="Unassembled WGS sequence"/>
</dbReference>
<dbReference type="STRING" id="504487.JCM19538_92"/>
<dbReference type="OrthoDB" id="1467772at2"/>
<accession>A0A090VVH7</accession>
<evidence type="ECO:0000313" key="4">
    <source>
        <dbReference type="EMBL" id="GAL90327.1"/>
    </source>
</evidence>
<sequence>MQLLKQLLNFYINSSIHVALAVYALTYLTLIEFGVLYNETVLYFVFYATITGYNFVKFFGLAKFHHRSLAGWLKAIQVFSLICFVLMCYYLLSLPTKTLIYISLFGLVTFFYAIPLVPKRIFVDKHHNLRSIGGLKVYVIALVWTGVTVFLPLYSNGFTINTDVIITAFQRFIFVIILMLPFEIRDLKFDSLKLSTIPQKIGVKYTKGIGVFLVIVVFLVEFFKDELTKSGIAAFTVTLVVMVLLLIFSKVNQNKYYSAFWVEGVPILWLLLRLFLS</sequence>
<proteinExistence type="predicted"/>
<dbReference type="AlphaFoldDB" id="A0A090VVH7"/>
<comment type="caution">
    <text evidence="2">The sequence shown here is derived from an EMBL/GenBank/DDBJ whole genome shotgun (WGS) entry which is preliminary data.</text>
</comment>
<feature type="transmembrane region" description="Helical" evidence="1">
    <location>
        <begin position="40"/>
        <end position="60"/>
    </location>
</feature>
<reference evidence="6" key="1">
    <citation type="journal article" date="2014" name="Genome Announc.">
        <title>Draft Genome Sequence of Marine Flavobacterium Jejuia pallidilutea Strain 11shimoA1 and Pigmentation Mutants.</title>
        <authorList>
            <person name="Takatani N."/>
            <person name="Nakanishi M."/>
            <person name="Meirelles P."/>
            <person name="Mino S."/>
            <person name="Suda W."/>
            <person name="Oshima K."/>
            <person name="Hattori M."/>
            <person name="Ohkuma M."/>
            <person name="Hosokawa M."/>
            <person name="Miyashita K."/>
            <person name="Thompson F.L."/>
            <person name="Niwa A."/>
            <person name="Sawabe T."/>
            <person name="Sawabe T."/>
        </authorList>
    </citation>
    <scope>NUCLEOTIDE SEQUENCE [LARGE SCALE GENOMIC DNA]</scope>
    <source>
        <strain evidence="6">JCM 19538</strain>
    </source>
</reference>
<gene>
    <name evidence="2" type="ORF">JCM19301_1115</name>
    <name evidence="3" type="ORF">JCM19302_1845</name>
    <name evidence="4" type="ORF">JCM19538_92</name>
</gene>
<feature type="transmembrane region" description="Helical" evidence="1">
    <location>
        <begin position="137"/>
        <end position="158"/>
    </location>
</feature>
<feature type="transmembrane region" description="Helical" evidence="1">
    <location>
        <begin position="98"/>
        <end position="117"/>
    </location>
</feature>
<dbReference type="Proteomes" id="UP000030184">
    <property type="component" value="Unassembled WGS sequence"/>
</dbReference>
<keyword evidence="1" id="KW-0472">Membrane</keyword>
<dbReference type="EMBL" id="BBNY01000074">
    <property type="protein sequence ID" value="GAL90327.1"/>
    <property type="molecule type" value="Genomic_DNA"/>
</dbReference>
<evidence type="ECO:0000313" key="5">
    <source>
        <dbReference type="Proteomes" id="UP000029641"/>
    </source>
</evidence>
<dbReference type="eggNOG" id="COG0382">
    <property type="taxonomic scope" value="Bacteria"/>
</dbReference>